<dbReference type="Gene3D" id="3.30.160.60">
    <property type="entry name" value="Classic Zinc Finger"/>
    <property type="match status" value="2"/>
</dbReference>
<dbReference type="GO" id="GO:0000785">
    <property type="term" value="C:chromatin"/>
    <property type="evidence" value="ECO:0007669"/>
    <property type="project" value="TreeGrafter"/>
</dbReference>
<evidence type="ECO:0000259" key="7">
    <source>
        <dbReference type="PROSITE" id="PS50157"/>
    </source>
</evidence>
<reference evidence="8 9" key="1">
    <citation type="submission" date="2014-04" db="EMBL/GenBank/DDBJ databases">
        <authorList>
            <consortium name="DOE Joint Genome Institute"/>
            <person name="Kuo A."/>
            <person name="Kohler A."/>
            <person name="Nagy L.G."/>
            <person name="Floudas D."/>
            <person name="Copeland A."/>
            <person name="Barry K.W."/>
            <person name="Cichocki N."/>
            <person name="Veneault-Fourrey C."/>
            <person name="LaButti K."/>
            <person name="Lindquist E.A."/>
            <person name="Lipzen A."/>
            <person name="Lundell T."/>
            <person name="Morin E."/>
            <person name="Murat C."/>
            <person name="Sun H."/>
            <person name="Tunlid A."/>
            <person name="Henrissat B."/>
            <person name="Grigoriev I.V."/>
            <person name="Hibbett D.S."/>
            <person name="Martin F."/>
            <person name="Nordberg H.P."/>
            <person name="Cantor M.N."/>
            <person name="Hua S.X."/>
        </authorList>
    </citation>
    <scope>NUCLEOTIDE SEQUENCE [LARGE SCALE GENOMIC DNA]</scope>
    <source>
        <strain evidence="8 9">Foug A</strain>
    </source>
</reference>
<reference evidence="9" key="2">
    <citation type="submission" date="2015-01" db="EMBL/GenBank/DDBJ databases">
        <title>Evolutionary Origins and Diversification of the Mycorrhizal Mutualists.</title>
        <authorList>
            <consortium name="DOE Joint Genome Institute"/>
            <consortium name="Mycorrhizal Genomics Consortium"/>
            <person name="Kohler A."/>
            <person name="Kuo A."/>
            <person name="Nagy L.G."/>
            <person name="Floudas D."/>
            <person name="Copeland A."/>
            <person name="Barry K.W."/>
            <person name="Cichocki N."/>
            <person name="Veneault-Fourrey C."/>
            <person name="LaButti K."/>
            <person name="Lindquist E.A."/>
            <person name="Lipzen A."/>
            <person name="Lundell T."/>
            <person name="Morin E."/>
            <person name="Murat C."/>
            <person name="Riley R."/>
            <person name="Ohm R."/>
            <person name="Sun H."/>
            <person name="Tunlid A."/>
            <person name="Henrissat B."/>
            <person name="Grigoriev I.V."/>
            <person name="Hibbett D.S."/>
            <person name="Martin F."/>
        </authorList>
    </citation>
    <scope>NUCLEOTIDE SEQUENCE [LARGE SCALE GENOMIC DNA]</scope>
    <source>
        <strain evidence="9">Foug A</strain>
    </source>
</reference>
<dbReference type="FunFam" id="3.30.160.60:FF:000072">
    <property type="entry name" value="zinc finger protein 143 isoform X1"/>
    <property type="match status" value="1"/>
</dbReference>
<dbReference type="GO" id="GO:0031519">
    <property type="term" value="C:PcG protein complex"/>
    <property type="evidence" value="ECO:0007669"/>
    <property type="project" value="TreeGrafter"/>
</dbReference>
<dbReference type="Proteomes" id="UP000053989">
    <property type="component" value="Unassembled WGS sequence"/>
</dbReference>
<dbReference type="InterPro" id="IPR013087">
    <property type="entry name" value="Znf_C2H2_type"/>
</dbReference>
<protein>
    <recommendedName>
        <fullName evidence="7">C2H2-type domain-containing protein</fullName>
    </recommendedName>
</protein>
<dbReference type="PANTHER" id="PTHR14003">
    <property type="entry name" value="TRANSCRIPTIONAL REPRESSOR PROTEIN YY"/>
    <property type="match status" value="1"/>
</dbReference>
<feature type="domain" description="C2H2-type" evidence="7">
    <location>
        <begin position="157"/>
        <end position="185"/>
    </location>
</feature>
<feature type="region of interest" description="Disordered" evidence="6">
    <location>
        <begin position="1"/>
        <end position="49"/>
    </location>
</feature>
<keyword evidence="3 5" id="KW-0863">Zinc-finger</keyword>
<dbReference type="PROSITE" id="PS00028">
    <property type="entry name" value="ZINC_FINGER_C2H2_1"/>
    <property type="match status" value="2"/>
</dbReference>
<evidence type="ECO:0000256" key="6">
    <source>
        <dbReference type="SAM" id="MobiDB-lite"/>
    </source>
</evidence>
<dbReference type="GO" id="GO:0008270">
    <property type="term" value="F:zinc ion binding"/>
    <property type="evidence" value="ECO:0007669"/>
    <property type="project" value="UniProtKB-KW"/>
</dbReference>
<evidence type="ECO:0000256" key="2">
    <source>
        <dbReference type="ARBA" id="ARBA00022737"/>
    </source>
</evidence>
<feature type="region of interest" description="Disordered" evidence="6">
    <location>
        <begin position="100"/>
        <end position="150"/>
    </location>
</feature>
<dbReference type="SUPFAM" id="SSF57667">
    <property type="entry name" value="beta-beta-alpha zinc fingers"/>
    <property type="match status" value="1"/>
</dbReference>
<dbReference type="AlphaFoldDB" id="A0A0C2ZHC6"/>
<dbReference type="GO" id="GO:0000978">
    <property type="term" value="F:RNA polymerase II cis-regulatory region sequence-specific DNA binding"/>
    <property type="evidence" value="ECO:0007669"/>
    <property type="project" value="TreeGrafter"/>
</dbReference>
<evidence type="ECO:0000256" key="5">
    <source>
        <dbReference type="PROSITE-ProRule" id="PRU00042"/>
    </source>
</evidence>
<dbReference type="GO" id="GO:0005667">
    <property type="term" value="C:transcription regulator complex"/>
    <property type="evidence" value="ECO:0007669"/>
    <property type="project" value="TreeGrafter"/>
</dbReference>
<dbReference type="Pfam" id="PF00096">
    <property type="entry name" value="zf-C2H2"/>
    <property type="match status" value="2"/>
</dbReference>
<sequence length="213" mass="23944">MCFQPSGERATMDDSGLSSFEGSSSDSDSAWSDAENTPVAAPRYNPDFEGSQWHGLSFEQHPIVVDRRWSAPAAVSSSRPDGLRSELEATQQIHMPIQFPVSNPSTLLPTTRSNIPTIPRPRRSRSTELPVPVPGLTKKTRGRKVPTTSSEDCPRKWKCSECEARFVRFEHLKRHTRSIHTDEKLVCPHLGCGKTFSRNDNLRLHMRIHRGSI</sequence>
<feature type="domain" description="C2H2-type" evidence="7">
    <location>
        <begin position="185"/>
        <end position="213"/>
    </location>
</feature>
<dbReference type="PROSITE" id="PS50157">
    <property type="entry name" value="ZINC_FINGER_C2H2_2"/>
    <property type="match status" value="2"/>
</dbReference>
<accession>A0A0C2ZHC6</accession>
<dbReference type="GO" id="GO:0000981">
    <property type="term" value="F:DNA-binding transcription factor activity, RNA polymerase II-specific"/>
    <property type="evidence" value="ECO:0007669"/>
    <property type="project" value="UniProtKB-ARBA"/>
</dbReference>
<dbReference type="STRING" id="1036808.A0A0C2ZHC6"/>
<dbReference type="SMART" id="SM00355">
    <property type="entry name" value="ZnF_C2H2"/>
    <property type="match status" value="2"/>
</dbReference>
<dbReference type="HOGENOM" id="CLU_1295083_0_0_1"/>
<evidence type="ECO:0000313" key="8">
    <source>
        <dbReference type="EMBL" id="KIM61058.1"/>
    </source>
</evidence>
<dbReference type="InterPro" id="IPR036236">
    <property type="entry name" value="Znf_C2H2_sf"/>
</dbReference>
<dbReference type="PANTHER" id="PTHR14003:SF19">
    <property type="entry name" value="YY2 TRANSCRIPTION FACTOR"/>
    <property type="match status" value="1"/>
</dbReference>
<feature type="compositionally biased region" description="Low complexity" evidence="6">
    <location>
        <begin position="13"/>
        <end position="33"/>
    </location>
</feature>
<evidence type="ECO:0000313" key="9">
    <source>
        <dbReference type="Proteomes" id="UP000053989"/>
    </source>
</evidence>
<organism evidence="8 9">
    <name type="scientific">Scleroderma citrinum Foug A</name>
    <dbReference type="NCBI Taxonomy" id="1036808"/>
    <lineage>
        <taxon>Eukaryota</taxon>
        <taxon>Fungi</taxon>
        <taxon>Dikarya</taxon>
        <taxon>Basidiomycota</taxon>
        <taxon>Agaricomycotina</taxon>
        <taxon>Agaricomycetes</taxon>
        <taxon>Agaricomycetidae</taxon>
        <taxon>Boletales</taxon>
        <taxon>Sclerodermatineae</taxon>
        <taxon>Sclerodermataceae</taxon>
        <taxon>Scleroderma</taxon>
    </lineage>
</organism>
<evidence type="ECO:0000256" key="4">
    <source>
        <dbReference type="ARBA" id="ARBA00022833"/>
    </source>
</evidence>
<evidence type="ECO:0000256" key="1">
    <source>
        <dbReference type="ARBA" id="ARBA00022723"/>
    </source>
</evidence>
<keyword evidence="9" id="KW-1185">Reference proteome</keyword>
<dbReference type="EMBL" id="KN822056">
    <property type="protein sequence ID" value="KIM61058.1"/>
    <property type="molecule type" value="Genomic_DNA"/>
</dbReference>
<evidence type="ECO:0000256" key="3">
    <source>
        <dbReference type="ARBA" id="ARBA00022771"/>
    </source>
</evidence>
<proteinExistence type="predicted"/>
<keyword evidence="1" id="KW-0479">Metal-binding</keyword>
<gene>
    <name evidence="8" type="ORF">SCLCIDRAFT_1216359</name>
</gene>
<keyword evidence="2" id="KW-0677">Repeat</keyword>
<name>A0A0C2ZHC6_9AGAM</name>
<dbReference type="InParanoid" id="A0A0C2ZHC6"/>
<keyword evidence="4" id="KW-0862">Zinc</keyword>
<dbReference type="OrthoDB" id="6365676at2759"/>